<evidence type="ECO:0000256" key="8">
    <source>
        <dbReference type="SAM" id="MobiDB-lite"/>
    </source>
</evidence>
<comment type="subcellular location">
    <subcellularLocation>
        <location evidence="1 7">Cell outer membrane</location>
        <topology evidence="1 7">Multi-pass membrane protein</topology>
    </subcellularLocation>
</comment>
<feature type="domain" description="Outer membrane protein beta-barrel" evidence="10">
    <location>
        <begin position="424"/>
        <end position="838"/>
    </location>
</feature>
<keyword evidence="3 7" id="KW-1134">Transmembrane beta strand</keyword>
<proteinExistence type="inferred from homology"/>
<protein>
    <submittedName>
        <fullName evidence="11">TonB-dependent receptor</fullName>
    </submittedName>
</protein>
<comment type="similarity">
    <text evidence="7">Belongs to the TonB-dependent receptor family.</text>
</comment>
<dbReference type="Pfam" id="PF07715">
    <property type="entry name" value="Plug"/>
    <property type="match status" value="1"/>
</dbReference>
<evidence type="ECO:0000259" key="9">
    <source>
        <dbReference type="Pfam" id="PF07715"/>
    </source>
</evidence>
<dbReference type="InterPro" id="IPR008969">
    <property type="entry name" value="CarboxyPept-like_regulatory"/>
</dbReference>
<evidence type="ECO:0000256" key="1">
    <source>
        <dbReference type="ARBA" id="ARBA00004571"/>
    </source>
</evidence>
<keyword evidence="6 7" id="KW-0998">Cell outer membrane</keyword>
<dbReference type="Pfam" id="PF14905">
    <property type="entry name" value="OMP_b-brl_3"/>
    <property type="match status" value="1"/>
</dbReference>
<dbReference type="SUPFAM" id="SSF56935">
    <property type="entry name" value="Porins"/>
    <property type="match status" value="1"/>
</dbReference>
<dbReference type="InterPro" id="IPR037066">
    <property type="entry name" value="Plug_dom_sf"/>
</dbReference>
<evidence type="ECO:0000256" key="2">
    <source>
        <dbReference type="ARBA" id="ARBA00022448"/>
    </source>
</evidence>
<dbReference type="PANTHER" id="PTHR40980:SF4">
    <property type="entry name" value="TONB-DEPENDENT RECEPTOR-LIKE BETA-BARREL DOMAIN-CONTAINING PROTEIN"/>
    <property type="match status" value="1"/>
</dbReference>
<dbReference type="Gene3D" id="2.60.40.1120">
    <property type="entry name" value="Carboxypeptidase-like, regulatory domain"/>
    <property type="match status" value="1"/>
</dbReference>
<keyword evidence="4 7" id="KW-0812">Transmembrane</keyword>
<keyword evidence="11" id="KW-0675">Receptor</keyword>
<dbReference type="RefSeq" id="WP_226184461.1">
    <property type="nucleotide sequence ID" value="NZ_JAJADQ010000003.1"/>
</dbReference>
<name>A0ABS8ADJ2_9BACT</name>
<dbReference type="PROSITE" id="PS52016">
    <property type="entry name" value="TONB_DEPENDENT_REC_3"/>
    <property type="match status" value="1"/>
</dbReference>
<feature type="compositionally biased region" description="Basic and acidic residues" evidence="8">
    <location>
        <begin position="854"/>
        <end position="865"/>
    </location>
</feature>
<accession>A0ABS8ADJ2</accession>
<dbReference type="Gene3D" id="2.40.170.20">
    <property type="entry name" value="TonB-dependent receptor, beta-barrel domain"/>
    <property type="match status" value="1"/>
</dbReference>
<feature type="domain" description="TonB-dependent receptor plug" evidence="9">
    <location>
        <begin position="188"/>
        <end position="271"/>
    </location>
</feature>
<evidence type="ECO:0000256" key="4">
    <source>
        <dbReference type="ARBA" id="ARBA00022692"/>
    </source>
</evidence>
<evidence type="ECO:0000313" key="12">
    <source>
        <dbReference type="Proteomes" id="UP001165297"/>
    </source>
</evidence>
<evidence type="ECO:0000259" key="10">
    <source>
        <dbReference type="Pfam" id="PF14905"/>
    </source>
</evidence>
<evidence type="ECO:0000313" key="11">
    <source>
        <dbReference type="EMBL" id="MCB2377479.1"/>
    </source>
</evidence>
<dbReference type="Proteomes" id="UP001165297">
    <property type="component" value="Unassembled WGS sequence"/>
</dbReference>
<organism evidence="11 12">
    <name type="scientific">Hymenobacter nitidus</name>
    <dbReference type="NCBI Taxonomy" id="2880929"/>
    <lineage>
        <taxon>Bacteria</taxon>
        <taxon>Pseudomonadati</taxon>
        <taxon>Bacteroidota</taxon>
        <taxon>Cytophagia</taxon>
        <taxon>Cytophagales</taxon>
        <taxon>Hymenobacteraceae</taxon>
        <taxon>Hymenobacter</taxon>
    </lineage>
</organism>
<keyword evidence="2 7" id="KW-0813">Transport</keyword>
<evidence type="ECO:0000256" key="7">
    <source>
        <dbReference type="PROSITE-ProRule" id="PRU01360"/>
    </source>
</evidence>
<reference evidence="11" key="1">
    <citation type="submission" date="2021-10" db="EMBL/GenBank/DDBJ databases">
        <authorList>
            <person name="Dean J.D."/>
            <person name="Kim M.K."/>
            <person name="Newey C.N."/>
            <person name="Stoker T.S."/>
            <person name="Thompson D.W."/>
            <person name="Grose J.H."/>
        </authorList>
    </citation>
    <scope>NUCLEOTIDE SEQUENCE</scope>
    <source>
        <strain evidence="11">BT635</strain>
    </source>
</reference>
<dbReference type="EMBL" id="JAJADQ010000003">
    <property type="protein sequence ID" value="MCB2377479.1"/>
    <property type="molecule type" value="Genomic_DNA"/>
</dbReference>
<comment type="caution">
    <text evidence="11">The sequence shown here is derived from an EMBL/GenBank/DDBJ whole genome shotgun (WGS) entry which is preliminary data.</text>
</comment>
<feature type="region of interest" description="Disordered" evidence="8">
    <location>
        <begin position="846"/>
        <end position="865"/>
    </location>
</feature>
<dbReference type="InterPro" id="IPR036942">
    <property type="entry name" value="Beta-barrel_TonB_sf"/>
</dbReference>
<gene>
    <name evidence="11" type="ORF">LGH70_07795</name>
</gene>
<evidence type="ECO:0000256" key="5">
    <source>
        <dbReference type="ARBA" id="ARBA00023136"/>
    </source>
</evidence>
<evidence type="ECO:0000256" key="3">
    <source>
        <dbReference type="ARBA" id="ARBA00022452"/>
    </source>
</evidence>
<evidence type="ECO:0000256" key="6">
    <source>
        <dbReference type="ARBA" id="ARBA00023237"/>
    </source>
</evidence>
<dbReference type="InterPro" id="IPR012910">
    <property type="entry name" value="Plug_dom"/>
</dbReference>
<keyword evidence="12" id="KW-1185">Reference proteome</keyword>
<dbReference type="PANTHER" id="PTHR40980">
    <property type="entry name" value="PLUG DOMAIN-CONTAINING PROTEIN"/>
    <property type="match status" value="1"/>
</dbReference>
<dbReference type="Gene3D" id="2.170.130.10">
    <property type="entry name" value="TonB-dependent receptor, plug domain"/>
    <property type="match status" value="1"/>
</dbReference>
<sequence length="865" mass="95134">MPYFTLPAGLPRAIVSIVQPWQCVGRGAGSLSSRVLPVVLLLGSLAGAAQAQSLKGPAGADSPAAVSSKGKLSGSVVHEKTGLPVEFATVALLEQTTGKTVDGAICDDKGRFLLTKIGAGLYKVTVTFVGFQPRTVENVAFITEETVVDLGAVKLTPTVQQLGEVKVTGERELVENKVDRIVYNAEKDITNTGGTATDVLQKVPLLSVDLNGNLQLRGSANIRVLVNNKPSAILASNLADALRQIPADQIKSVEVITSPSAKYDAEGSAGIVNIILKKNTLEGVNGSVNASVGTRGASNSITLNSRRGKLGLNLNAGSNLFLNIARNESLRTDFLPENRQSTLEQRGNFTNVGGGGFGQLGLDYDPTPKDALNLSVRGNIFGYTNERQQFTRYAQPEALDVYNRDIDTHSDSRNLDLNFGYTRTLPRKRQELSFLTLYTVNQGQTDYDLSQQRYADARSYEDYRENSFNNNRNREATFQTDYVHPLDSTRTVEVGVKGILRNVGSNYRIEADSLDGRGRVLVPARSNEFRYDQNVYAGYLAYGFAVGKTLTFKLGGRVEHTRIDGDFVGEQVTLQTAYTNVVPSLQAAWDVAKDQKLKLSYTRRIQRPSIFYLNPYINTSNPRNILVGNPGIDAELTDSYELGYNTYINKSSITFSGYWRQTNNSIEAVSRTVPARSILPTSDSTLVLLTTFQNVARNATSGLSISGSTKLTPKWNLTANVNIWYVWVKSAALNLENGGSMHNANITSAWQFDNGWTAQFTGLFNSRAVELQGRSSGYRSYNLAVKKELFQKKGSLTLAVVNPFNRQLIFRNRLDTDQFTYTDNSYFLNRNVRLSFNYQFGKLENRPARPKKSIRNDDQKQGGNG</sequence>
<dbReference type="Pfam" id="PF13620">
    <property type="entry name" value="CarboxypepD_reg"/>
    <property type="match status" value="1"/>
</dbReference>
<dbReference type="InterPro" id="IPR041700">
    <property type="entry name" value="OMP_b-brl_3"/>
</dbReference>
<keyword evidence="5 7" id="KW-0472">Membrane</keyword>
<dbReference type="InterPro" id="IPR039426">
    <property type="entry name" value="TonB-dep_rcpt-like"/>
</dbReference>
<dbReference type="SUPFAM" id="SSF49464">
    <property type="entry name" value="Carboxypeptidase regulatory domain-like"/>
    <property type="match status" value="1"/>
</dbReference>